<dbReference type="Proteomes" id="UP000613160">
    <property type="component" value="Unassembled WGS sequence"/>
</dbReference>
<keyword evidence="4 7" id="KW-0732">Signal</keyword>
<evidence type="ECO:0000256" key="6">
    <source>
        <dbReference type="PIRSR" id="PIRSR004846-1"/>
    </source>
</evidence>
<keyword evidence="2 6" id="KW-0500">Molybdenum</keyword>
<dbReference type="Pfam" id="PF13531">
    <property type="entry name" value="SBP_bac_11"/>
    <property type="match status" value="1"/>
</dbReference>
<reference evidence="8" key="2">
    <citation type="submission" date="2020-09" db="EMBL/GenBank/DDBJ databases">
        <authorList>
            <person name="Sun Q."/>
            <person name="Zhou Y."/>
        </authorList>
    </citation>
    <scope>NUCLEOTIDE SEQUENCE</scope>
    <source>
        <strain evidence="8">CGMCC 1.15493</strain>
    </source>
</reference>
<dbReference type="PANTHER" id="PTHR30632">
    <property type="entry name" value="MOLYBDATE-BINDING PERIPLASMIC PROTEIN"/>
    <property type="match status" value="1"/>
</dbReference>
<dbReference type="InterPro" id="IPR005950">
    <property type="entry name" value="ModA"/>
</dbReference>
<dbReference type="GO" id="GO:0030973">
    <property type="term" value="F:molybdate ion binding"/>
    <property type="evidence" value="ECO:0007669"/>
    <property type="project" value="TreeGrafter"/>
</dbReference>
<feature type="signal peptide" evidence="7">
    <location>
        <begin position="1"/>
        <end position="30"/>
    </location>
</feature>
<dbReference type="EMBL" id="BMJJ01000005">
    <property type="protein sequence ID" value="GGD20922.1"/>
    <property type="molecule type" value="Genomic_DNA"/>
</dbReference>
<feature type="binding site" evidence="6">
    <location>
        <position position="154"/>
    </location>
    <ligand>
        <name>molybdate</name>
        <dbReference type="ChEBI" id="CHEBI:36264"/>
    </ligand>
</feature>
<evidence type="ECO:0000256" key="2">
    <source>
        <dbReference type="ARBA" id="ARBA00022505"/>
    </source>
</evidence>
<dbReference type="PANTHER" id="PTHR30632:SF17">
    <property type="entry name" value="MOLYBDATE-BINDING PROTEIN MODA"/>
    <property type="match status" value="1"/>
</dbReference>
<comment type="caution">
    <text evidence="8">The sequence shown here is derived from an EMBL/GenBank/DDBJ whole genome shotgun (WGS) entry which is preliminary data.</text>
</comment>
<dbReference type="GO" id="GO:0015689">
    <property type="term" value="P:molybdate ion transport"/>
    <property type="evidence" value="ECO:0007669"/>
    <property type="project" value="InterPro"/>
</dbReference>
<feature type="binding site" evidence="6">
    <location>
        <position position="181"/>
    </location>
    <ligand>
        <name>molybdate</name>
        <dbReference type="ChEBI" id="CHEBI:36264"/>
    </ligand>
</feature>
<dbReference type="PIRSF" id="PIRSF004846">
    <property type="entry name" value="ModA"/>
    <property type="match status" value="1"/>
</dbReference>
<evidence type="ECO:0000256" key="1">
    <source>
        <dbReference type="ARBA" id="ARBA00009175"/>
    </source>
</evidence>
<proteinExistence type="inferred from homology"/>
<comment type="subunit">
    <text evidence="5">The complex is composed of two ATP-binding proteins (ModC), two transmembrane proteins (ModB) and a solute-binding protein (ModA).</text>
</comment>
<dbReference type="SUPFAM" id="SSF53850">
    <property type="entry name" value="Periplasmic binding protein-like II"/>
    <property type="match status" value="1"/>
</dbReference>
<protein>
    <submittedName>
        <fullName evidence="8">Molybdate ABC transporter substrate-binding protein</fullName>
    </submittedName>
</protein>
<dbReference type="InterPro" id="IPR006311">
    <property type="entry name" value="TAT_signal"/>
</dbReference>
<dbReference type="InterPro" id="IPR050682">
    <property type="entry name" value="ModA/WtpA"/>
</dbReference>
<dbReference type="Gene3D" id="3.40.190.10">
    <property type="entry name" value="Periplasmic binding protein-like II"/>
    <property type="match status" value="2"/>
</dbReference>
<dbReference type="AlphaFoldDB" id="A0A917DB17"/>
<dbReference type="FunFam" id="3.40.190.10:FF:000035">
    <property type="entry name" value="Molybdate ABC transporter substrate-binding protein"/>
    <property type="match status" value="1"/>
</dbReference>
<keyword evidence="9" id="KW-1185">Reference proteome</keyword>
<dbReference type="NCBIfam" id="NF007958">
    <property type="entry name" value="PRK10677.1"/>
    <property type="match status" value="1"/>
</dbReference>
<feature type="chain" id="PRO_5037801882" evidence="7">
    <location>
        <begin position="31"/>
        <end position="265"/>
    </location>
</feature>
<feature type="binding site" evidence="6">
    <location>
        <position position="199"/>
    </location>
    <ligand>
        <name>molybdate</name>
        <dbReference type="ChEBI" id="CHEBI:36264"/>
    </ligand>
</feature>
<evidence type="ECO:0000256" key="7">
    <source>
        <dbReference type="SAM" id="SignalP"/>
    </source>
</evidence>
<gene>
    <name evidence="8" type="primary">modA</name>
    <name evidence="8" type="ORF">GCM10011335_24820</name>
</gene>
<reference evidence="8" key="1">
    <citation type="journal article" date="2014" name="Int. J. Syst. Evol. Microbiol.">
        <title>Complete genome sequence of Corynebacterium casei LMG S-19264T (=DSM 44701T), isolated from a smear-ripened cheese.</title>
        <authorList>
            <consortium name="US DOE Joint Genome Institute (JGI-PGF)"/>
            <person name="Walter F."/>
            <person name="Albersmeier A."/>
            <person name="Kalinowski J."/>
            <person name="Ruckert C."/>
        </authorList>
    </citation>
    <scope>NUCLEOTIDE SEQUENCE</scope>
    <source>
        <strain evidence="8">CGMCC 1.15493</strain>
    </source>
</reference>
<keyword evidence="3 6" id="KW-0479">Metal-binding</keyword>
<dbReference type="GO" id="GO:0030288">
    <property type="term" value="C:outer membrane-bounded periplasmic space"/>
    <property type="evidence" value="ECO:0007669"/>
    <property type="project" value="TreeGrafter"/>
</dbReference>
<dbReference type="CDD" id="cd13536">
    <property type="entry name" value="PBP2_EcModA"/>
    <property type="match status" value="1"/>
</dbReference>
<evidence type="ECO:0000313" key="9">
    <source>
        <dbReference type="Proteomes" id="UP000613160"/>
    </source>
</evidence>
<feature type="binding site" evidence="6">
    <location>
        <position position="42"/>
    </location>
    <ligand>
        <name>molybdate</name>
        <dbReference type="ChEBI" id="CHEBI:36264"/>
    </ligand>
</feature>
<dbReference type="GO" id="GO:1901359">
    <property type="term" value="F:tungstate binding"/>
    <property type="evidence" value="ECO:0007669"/>
    <property type="project" value="UniProtKB-ARBA"/>
</dbReference>
<feature type="binding site" evidence="6">
    <location>
        <position position="69"/>
    </location>
    <ligand>
        <name>molybdate</name>
        <dbReference type="ChEBI" id="CHEBI:36264"/>
    </ligand>
</feature>
<evidence type="ECO:0000256" key="4">
    <source>
        <dbReference type="ARBA" id="ARBA00022729"/>
    </source>
</evidence>
<evidence type="ECO:0000313" key="8">
    <source>
        <dbReference type="EMBL" id="GGD20922.1"/>
    </source>
</evidence>
<dbReference type="PROSITE" id="PS51318">
    <property type="entry name" value="TAT"/>
    <property type="match status" value="1"/>
</dbReference>
<organism evidence="8 9">
    <name type="scientific">Aureimonas glaciei</name>
    <dbReference type="NCBI Taxonomy" id="1776957"/>
    <lineage>
        <taxon>Bacteria</taxon>
        <taxon>Pseudomonadati</taxon>
        <taxon>Pseudomonadota</taxon>
        <taxon>Alphaproteobacteria</taxon>
        <taxon>Hyphomicrobiales</taxon>
        <taxon>Aurantimonadaceae</taxon>
        <taxon>Aureimonas</taxon>
    </lineage>
</organism>
<sequence>MSTRRAILGRIAALVAFAGLATAPLAPALAQEGGPVVFAAASLKNALDAVNAAWKAESGKSATISYAGSSALAKQIESGAPADVFISADLDWMDYLAGKKLIRDDTRTDLLGNTIVLVAPKESTASTTIEKGFGLADLLGDGRLSMASVDSVPAGKYGKAALEWLGVWDSVKDRLAQAENVRSALLLVSRGETQLGIVYATDAAADPGVKVIATFPDESHDPIVYPLAVTASSQSADAAAFADYLQTDAARALFEQQGFTVLAAP</sequence>
<dbReference type="NCBIfam" id="TIGR01256">
    <property type="entry name" value="modA"/>
    <property type="match status" value="1"/>
</dbReference>
<name>A0A917DB17_9HYPH</name>
<comment type="similarity">
    <text evidence="1">Belongs to the bacterial solute-binding protein ModA family.</text>
</comment>
<evidence type="ECO:0000256" key="3">
    <source>
        <dbReference type="ARBA" id="ARBA00022723"/>
    </source>
</evidence>
<evidence type="ECO:0000256" key="5">
    <source>
        <dbReference type="ARBA" id="ARBA00062515"/>
    </source>
</evidence>
<dbReference type="GO" id="GO:0046872">
    <property type="term" value="F:metal ion binding"/>
    <property type="evidence" value="ECO:0007669"/>
    <property type="project" value="UniProtKB-KW"/>
</dbReference>
<accession>A0A917DB17</accession>
<dbReference type="RefSeq" id="WP_188850985.1">
    <property type="nucleotide sequence ID" value="NZ_BMJJ01000005.1"/>
</dbReference>